<dbReference type="Gene3D" id="3.10.620.30">
    <property type="match status" value="1"/>
</dbReference>
<feature type="compositionally biased region" description="Low complexity" evidence="1">
    <location>
        <begin position="32"/>
        <end position="41"/>
    </location>
</feature>
<dbReference type="InterPro" id="IPR024618">
    <property type="entry name" value="DUF3857"/>
</dbReference>
<dbReference type="InterPro" id="IPR002931">
    <property type="entry name" value="Transglutaminase-like"/>
</dbReference>
<evidence type="ECO:0000313" key="6">
    <source>
        <dbReference type="Proteomes" id="UP000264492"/>
    </source>
</evidence>
<accession>A0A371K3Z4</accession>
<gene>
    <name evidence="5" type="ORF">DX914_05855</name>
</gene>
<dbReference type="RefSeq" id="WP_115858088.1">
    <property type="nucleotide sequence ID" value="NZ_QTSU01000001.1"/>
</dbReference>
<reference evidence="5 6" key="1">
    <citation type="submission" date="2018-08" db="EMBL/GenBank/DDBJ databases">
        <title>Lysobacter sp. zong2l5, whole genome shotgun sequence.</title>
        <authorList>
            <person name="Zhang X."/>
            <person name="Feng G."/>
            <person name="Zhu H."/>
        </authorList>
    </citation>
    <scope>NUCLEOTIDE SEQUENCE [LARGE SCALE GENOMIC DNA]</scope>
    <source>
        <strain evidence="6">zong2l5</strain>
    </source>
</reference>
<evidence type="ECO:0000256" key="1">
    <source>
        <dbReference type="SAM" id="MobiDB-lite"/>
    </source>
</evidence>
<organism evidence="5 6">
    <name type="scientific">Lysobacter silvisoli</name>
    <dbReference type="NCBI Taxonomy" id="2293254"/>
    <lineage>
        <taxon>Bacteria</taxon>
        <taxon>Pseudomonadati</taxon>
        <taxon>Pseudomonadota</taxon>
        <taxon>Gammaproteobacteria</taxon>
        <taxon>Lysobacterales</taxon>
        <taxon>Lysobacteraceae</taxon>
        <taxon>Lysobacter</taxon>
    </lineage>
</organism>
<dbReference type="Pfam" id="PF12969">
    <property type="entry name" value="DUF3857"/>
    <property type="match status" value="1"/>
</dbReference>
<dbReference type="SUPFAM" id="SSF54001">
    <property type="entry name" value="Cysteine proteinases"/>
    <property type="match status" value="1"/>
</dbReference>
<feature type="signal peptide" evidence="2">
    <location>
        <begin position="1"/>
        <end position="29"/>
    </location>
</feature>
<dbReference type="AlphaFoldDB" id="A0A371K3Z4"/>
<name>A0A371K3Z4_9GAMM</name>
<dbReference type="InterPro" id="IPR038765">
    <property type="entry name" value="Papain-like_cys_pep_sf"/>
</dbReference>
<comment type="caution">
    <text evidence="5">The sequence shown here is derived from an EMBL/GenBank/DDBJ whole genome shotgun (WGS) entry which is preliminary data.</text>
</comment>
<evidence type="ECO:0000256" key="2">
    <source>
        <dbReference type="SAM" id="SignalP"/>
    </source>
</evidence>
<feature type="domain" description="Transglutaminase-like" evidence="3">
    <location>
        <begin position="282"/>
        <end position="357"/>
    </location>
</feature>
<proteinExistence type="predicted"/>
<evidence type="ECO:0000259" key="3">
    <source>
        <dbReference type="Pfam" id="PF01841"/>
    </source>
</evidence>
<feature type="region of interest" description="Disordered" evidence="1">
    <location>
        <begin position="32"/>
        <end position="52"/>
    </location>
</feature>
<evidence type="ECO:0000313" key="5">
    <source>
        <dbReference type="EMBL" id="RDZ28649.1"/>
    </source>
</evidence>
<keyword evidence="2" id="KW-0732">Signal</keyword>
<evidence type="ECO:0000259" key="4">
    <source>
        <dbReference type="Pfam" id="PF12969"/>
    </source>
</evidence>
<feature type="chain" id="PRO_5016811590" evidence="2">
    <location>
        <begin position="30"/>
        <end position="644"/>
    </location>
</feature>
<feature type="domain" description="DUF3857" evidence="4">
    <location>
        <begin position="65"/>
        <end position="235"/>
    </location>
</feature>
<keyword evidence="6" id="KW-1185">Reference proteome</keyword>
<dbReference type="OrthoDB" id="103430at2"/>
<dbReference type="Proteomes" id="UP000264492">
    <property type="component" value="Unassembled WGS sequence"/>
</dbReference>
<protein>
    <submittedName>
        <fullName evidence="5">DUF3857 domain-containing protein</fullName>
    </submittedName>
</protein>
<dbReference type="EMBL" id="QTSU01000001">
    <property type="protein sequence ID" value="RDZ28649.1"/>
    <property type="molecule type" value="Genomic_DNA"/>
</dbReference>
<dbReference type="Pfam" id="PF01841">
    <property type="entry name" value="Transglut_core"/>
    <property type="match status" value="1"/>
</dbReference>
<dbReference type="Gene3D" id="2.60.40.3140">
    <property type="match status" value="1"/>
</dbReference>
<sequence length="644" mass="70727">MQLATLRLCAAICLALAAAGATAPASAQAAAKPADASPAADAQDEAAPEQPLRTERRYIDYTVQPDGRYTEQREVAYKVLDPRAIEYAKRESISYSASIQELKVLEAYTLKSDGRRIAVPESNYQVETNDGREGGQPAFSDVATTSLVFPDVAVGDTVVLSYRLTGKQPLFDGHFSELDSFDAHSYQGDVRVRIDAPAAMAAQHRAWGAMKLVRDETRGDRRLLEWRYQNLKPVKNKRRDYSVRRVEQFPGFAYSSFASYGDIVRAYGQRALPKAVPTERVRKLADEIAAGKTDQRDIARALYEWVSTNIHYGGNCIGLGAVVPRDQEFVLDNRIGDCKDHATLLQALLAAKGVEATQALVNAGSVYELPDLPVVSSVNHVINYLPGMDLYLDATAKGIPFGYLPPSVAGKPVLRLDRPELKAQAPVFPGDRNRQRITTHLTVAADGSVKGKVAVDVSGIPAITMRALLREMTEEHSRDMVKNYFQGQGLVAQGRFRQDDPKPLIDRQNYDVEFEVAQMLPVPGAIPLASPFMNPMPVIGFVSDANDEVGTEVETACTGGRSEEVYRIEFPAEMKVIAVPSDLAVESGGLRYSARYQLKGNVLEANRVIEDATPGPTCTPEYNRAFRDFAKKVLPNLKAQVVYQ</sequence>